<accession>A0A4Z2F3C1</accession>
<gene>
    <name evidence="3" type="ORF">EYF80_054449</name>
</gene>
<keyword evidence="4" id="KW-1185">Reference proteome</keyword>
<comment type="caution">
    <text evidence="3">The sequence shown here is derived from an EMBL/GenBank/DDBJ whole genome shotgun (WGS) entry which is preliminary data.</text>
</comment>
<dbReference type="AlphaFoldDB" id="A0A4Z2F3C1"/>
<keyword evidence="2" id="KW-0812">Transmembrane</keyword>
<evidence type="ECO:0000256" key="2">
    <source>
        <dbReference type="SAM" id="Phobius"/>
    </source>
</evidence>
<feature type="transmembrane region" description="Helical" evidence="2">
    <location>
        <begin position="53"/>
        <end position="73"/>
    </location>
</feature>
<dbReference type="Proteomes" id="UP000314294">
    <property type="component" value="Unassembled WGS sequence"/>
</dbReference>
<feature type="compositionally biased region" description="Basic and acidic residues" evidence="1">
    <location>
        <begin position="161"/>
        <end position="179"/>
    </location>
</feature>
<keyword evidence="2" id="KW-1133">Transmembrane helix</keyword>
<organism evidence="3 4">
    <name type="scientific">Liparis tanakae</name>
    <name type="common">Tanaka's snailfish</name>
    <dbReference type="NCBI Taxonomy" id="230148"/>
    <lineage>
        <taxon>Eukaryota</taxon>
        <taxon>Metazoa</taxon>
        <taxon>Chordata</taxon>
        <taxon>Craniata</taxon>
        <taxon>Vertebrata</taxon>
        <taxon>Euteleostomi</taxon>
        <taxon>Actinopterygii</taxon>
        <taxon>Neopterygii</taxon>
        <taxon>Teleostei</taxon>
        <taxon>Neoteleostei</taxon>
        <taxon>Acanthomorphata</taxon>
        <taxon>Eupercaria</taxon>
        <taxon>Perciformes</taxon>
        <taxon>Cottioidei</taxon>
        <taxon>Cottales</taxon>
        <taxon>Liparidae</taxon>
        <taxon>Liparis</taxon>
    </lineage>
</organism>
<evidence type="ECO:0000313" key="4">
    <source>
        <dbReference type="Proteomes" id="UP000314294"/>
    </source>
</evidence>
<feature type="region of interest" description="Disordered" evidence="1">
    <location>
        <begin position="142"/>
        <end position="179"/>
    </location>
</feature>
<reference evidence="3 4" key="1">
    <citation type="submission" date="2019-03" db="EMBL/GenBank/DDBJ databases">
        <title>First draft genome of Liparis tanakae, snailfish: a comprehensive survey of snailfish specific genes.</title>
        <authorList>
            <person name="Kim W."/>
            <person name="Song I."/>
            <person name="Jeong J.-H."/>
            <person name="Kim D."/>
            <person name="Kim S."/>
            <person name="Ryu S."/>
            <person name="Song J.Y."/>
            <person name="Lee S.K."/>
        </authorList>
    </citation>
    <scope>NUCLEOTIDE SEQUENCE [LARGE SCALE GENOMIC DNA]</scope>
    <source>
        <tissue evidence="3">Muscle</tissue>
    </source>
</reference>
<name>A0A4Z2F3C1_9TELE</name>
<evidence type="ECO:0000256" key="1">
    <source>
        <dbReference type="SAM" id="MobiDB-lite"/>
    </source>
</evidence>
<keyword evidence="2" id="KW-0472">Membrane</keyword>
<sequence length="179" mass="20395">MSSCPHPPSHEGVVNVPRVGVVSTEQRVTPTRQEVLMSCQRHRVRGQTGTGQLKIIFIIFIIPVLLMLSWKLIPVSHEQQLTNQSQAADAEQYQEQRAGQALHTLLQAAGSFRLMNTQLVRTVNIKNHLNTVRRVREKIRSIPQCIAPEQPDATRTHSHRRHEDTQRPTAEDTQRLTPR</sequence>
<evidence type="ECO:0000313" key="3">
    <source>
        <dbReference type="EMBL" id="TNN35393.1"/>
    </source>
</evidence>
<protein>
    <submittedName>
        <fullName evidence="3">Uncharacterized protein</fullName>
    </submittedName>
</protein>
<proteinExistence type="predicted"/>
<dbReference type="EMBL" id="SRLO01001776">
    <property type="protein sequence ID" value="TNN35393.1"/>
    <property type="molecule type" value="Genomic_DNA"/>
</dbReference>